<protein>
    <recommendedName>
        <fullName evidence="9">1-deoxy-D-xylulose 5-phosphate reductoisomerase</fullName>
        <shortName evidence="9">DXP reductoisomerase</shortName>
        <ecNumber evidence="9">1.1.1.267</ecNumber>
    </recommendedName>
    <alternativeName>
        <fullName evidence="9">1-deoxyxylulose-5-phosphate reductoisomerase</fullName>
    </alternativeName>
    <alternativeName>
        <fullName evidence="9">2-C-methyl-D-erythritol 4-phosphate synthase</fullName>
    </alternativeName>
</protein>
<evidence type="ECO:0000256" key="3">
    <source>
        <dbReference type="ARBA" id="ARBA00022723"/>
    </source>
</evidence>
<feature type="binding site" evidence="9">
    <location>
        <position position="121"/>
    </location>
    <ligand>
        <name>NADPH</name>
        <dbReference type="ChEBI" id="CHEBI:57783"/>
    </ligand>
</feature>
<organism evidence="13 14">
    <name type="scientific">Roseisolibacter agri</name>
    <dbReference type="NCBI Taxonomy" id="2014610"/>
    <lineage>
        <taxon>Bacteria</taxon>
        <taxon>Pseudomonadati</taxon>
        <taxon>Gemmatimonadota</taxon>
        <taxon>Gemmatimonadia</taxon>
        <taxon>Gemmatimonadales</taxon>
        <taxon>Gemmatimonadaceae</taxon>
        <taxon>Roseisolibacter</taxon>
    </lineage>
</organism>
<evidence type="ECO:0000259" key="12">
    <source>
        <dbReference type="Pfam" id="PF13288"/>
    </source>
</evidence>
<evidence type="ECO:0000256" key="7">
    <source>
        <dbReference type="ARBA" id="ARBA00023229"/>
    </source>
</evidence>
<dbReference type="Pfam" id="PF08436">
    <property type="entry name" value="DXP_redisom_C"/>
    <property type="match status" value="1"/>
</dbReference>
<dbReference type="Proteomes" id="UP001161325">
    <property type="component" value="Unassembled WGS sequence"/>
</dbReference>
<feature type="binding site" evidence="9">
    <location>
        <position position="209"/>
    </location>
    <ligand>
        <name>1-deoxy-D-xylulose 5-phosphate</name>
        <dbReference type="ChEBI" id="CHEBI:57792"/>
    </ligand>
</feature>
<evidence type="ECO:0000256" key="9">
    <source>
        <dbReference type="HAMAP-Rule" id="MF_00183"/>
    </source>
</evidence>
<evidence type="ECO:0000313" key="13">
    <source>
        <dbReference type="EMBL" id="GLC27384.1"/>
    </source>
</evidence>
<keyword evidence="9" id="KW-0460">Magnesium</keyword>
<feature type="binding site" evidence="9">
    <location>
        <position position="147"/>
    </location>
    <ligand>
        <name>Mn(2+)</name>
        <dbReference type="ChEBI" id="CHEBI:29035"/>
    </ligand>
</feature>
<comment type="catalytic activity">
    <reaction evidence="8">
        <text>2-C-methyl-D-erythritol 4-phosphate + NADP(+) = 1-deoxy-D-xylulose 5-phosphate + NADPH + H(+)</text>
        <dbReference type="Rhea" id="RHEA:13717"/>
        <dbReference type="ChEBI" id="CHEBI:15378"/>
        <dbReference type="ChEBI" id="CHEBI:57783"/>
        <dbReference type="ChEBI" id="CHEBI:57792"/>
        <dbReference type="ChEBI" id="CHEBI:58262"/>
        <dbReference type="ChEBI" id="CHEBI:58349"/>
        <dbReference type="EC" id="1.1.1.267"/>
    </reaction>
    <physiologicalReaction direction="right-to-left" evidence="8">
        <dbReference type="Rhea" id="RHEA:13719"/>
    </physiologicalReaction>
</comment>
<feature type="binding site" evidence="9">
    <location>
        <position position="173"/>
    </location>
    <ligand>
        <name>1-deoxy-D-xylulose 5-phosphate</name>
        <dbReference type="ChEBI" id="CHEBI:57792"/>
    </ligand>
</feature>
<keyword evidence="4 9" id="KW-0521">NADP</keyword>
<dbReference type="InterPro" id="IPR036291">
    <property type="entry name" value="NAD(P)-bd_dom_sf"/>
</dbReference>
<accession>A0AA37Q6W0</accession>
<evidence type="ECO:0000256" key="4">
    <source>
        <dbReference type="ARBA" id="ARBA00022857"/>
    </source>
</evidence>
<name>A0AA37Q6W0_9BACT</name>
<reference evidence="13" key="1">
    <citation type="submission" date="2022-08" db="EMBL/GenBank/DDBJ databases">
        <title>Draft genome sequencing of Roseisolibacter agri AW1220.</title>
        <authorList>
            <person name="Tobiishi Y."/>
            <person name="Tonouchi A."/>
        </authorList>
    </citation>
    <scope>NUCLEOTIDE SEQUENCE</scope>
    <source>
        <strain evidence="13">AW1220</strain>
    </source>
</reference>
<feature type="binding site" evidence="9">
    <location>
        <position position="43"/>
    </location>
    <ligand>
        <name>NADPH</name>
        <dbReference type="ChEBI" id="CHEBI:57783"/>
    </ligand>
</feature>
<evidence type="ECO:0000256" key="5">
    <source>
        <dbReference type="ARBA" id="ARBA00023002"/>
    </source>
</evidence>
<feature type="binding site" evidence="9">
    <location>
        <position position="16"/>
    </location>
    <ligand>
        <name>NADPH</name>
        <dbReference type="ChEBI" id="CHEBI:57783"/>
    </ligand>
</feature>
<dbReference type="SUPFAM" id="SSF69055">
    <property type="entry name" value="1-deoxy-D-xylulose-5-phosphate reductoisomerase, C-terminal domain"/>
    <property type="match status" value="1"/>
</dbReference>
<comment type="cofactor">
    <cofactor evidence="9">
        <name>Mg(2+)</name>
        <dbReference type="ChEBI" id="CHEBI:18420"/>
    </cofactor>
    <cofactor evidence="9">
        <name>Mn(2+)</name>
        <dbReference type="ChEBI" id="CHEBI:29035"/>
    </cofactor>
</comment>
<feature type="binding site" evidence="9">
    <location>
        <position position="215"/>
    </location>
    <ligand>
        <name>1-deoxy-D-xylulose 5-phosphate</name>
        <dbReference type="ChEBI" id="CHEBI:57792"/>
    </ligand>
</feature>
<dbReference type="InterPro" id="IPR003821">
    <property type="entry name" value="DXP_reductoisomerase"/>
</dbReference>
<feature type="binding site" evidence="9">
    <location>
        <position position="123"/>
    </location>
    <ligand>
        <name>NADPH</name>
        <dbReference type="ChEBI" id="CHEBI:57783"/>
    </ligand>
</feature>
<keyword evidence="5 9" id="KW-0560">Oxidoreductase</keyword>
<keyword evidence="3 9" id="KW-0479">Metal-binding</keyword>
<feature type="binding site" evidence="9">
    <location>
        <position position="15"/>
    </location>
    <ligand>
        <name>NADPH</name>
        <dbReference type="ChEBI" id="CHEBI:57783"/>
    </ligand>
</feature>
<dbReference type="GO" id="GO:0030604">
    <property type="term" value="F:1-deoxy-D-xylulose-5-phosphate reductoisomerase activity"/>
    <property type="evidence" value="ECO:0007669"/>
    <property type="project" value="UniProtKB-UniRule"/>
</dbReference>
<dbReference type="FunFam" id="3.40.50.720:FF:000045">
    <property type="entry name" value="1-deoxy-D-xylulose 5-phosphate reductoisomerase"/>
    <property type="match status" value="1"/>
</dbReference>
<evidence type="ECO:0000256" key="6">
    <source>
        <dbReference type="ARBA" id="ARBA00023211"/>
    </source>
</evidence>
<evidence type="ECO:0000259" key="10">
    <source>
        <dbReference type="Pfam" id="PF02670"/>
    </source>
</evidence>
<comment type="pathway">
    <text evidence="1 9">Isoprenoid biosynthesis; isopentenyl diphosphate biosynthesis via DXP pathway; isopentenyl diphosphate from 1-deoxy-D-xylulose 5-phosphate: step 1/6.</text>
</comment>
<dbReference type="InterPro" id="IPR013644">
    <property type="entry name" value="DXP_reductoisomerase_C"/>
</dbReference>
<dbReference type="AlphaFoldDB" id="A0AA37Q6W0"/>
<feature type="binding site" evidence="9">
    <location>
        <position position="17"/>
    </location>
    <ligand>
        <name>NADPH</name>
        <dbReference type="ChEBI" id="CHEBI:57783"/>
    </ligand>
</feature>
<comment type="caution">
    <text evidence="13">The sequence shown here is derived from an EMBL/GenBank/DDBJ whole genome shotgun (WGS) entry which is preliminary data.</text>
</comment>
<dbReference type="Gene3D" id="3.40.50.720">
    <property type="entry name" value="NAD(P)-binding Rossmann-like Domain"/>
    <property type="match status" value="1"/>
</dbReference>
<dbReference type="EMBL" id="BRXS01000006">
    <property type="protein sequence ID" value="GLC27384.1"/>
    <property type="molecule type" value="Genomic_DNA"/>
</dbReference>
<evidence type="ECO:0000256" key="8">
    <source>
        <dbReference type="ARBA" id="ARBA00048543"/>
    </source>
</evidence>
<proteinExistence type="inferred from homology"/>
<dbReference type="Pfam" id="PF02670">
    <property type="entry name" value="DXP_reductoisom"/>
    <property type="match status" value="1"/>
</dbReference>
<feature type="binding site" evidence="9">
    <location>
        <position position="196"/>
    </location>
    <ligand>
        <name>1-deoxy-D-xylulose 5-phosphate</name>
        <dbReference type="ChEBI" id="CHEBI:57792"/>
    </ligand>
</feature>
<feature type="binding site" evidence="9">
    <location>
        <position position="18"/>
    </location>
    <ligand>
        <name>NADPH</name>
        <dbReference type="ChEBI" id="CHEBI:57783"/>
    </ligand>
</feature>
<dbReference type="InterPro" id="IPR013512">
    <property type="entry name" value="DXP_reductoisomerase_N"/>
</dbReference>
<sequence>MTDGAPRGVAILGSTGSIGTTALRVLERQASRFRVVALTAHRNAALLAEQAARFAPGYVGLVGNGGGSVGAAAGWGCGTDCLVEAATRADADIVLNSVVGAAGLDATLAALSAGKRVALANKETLVVAGELVNATARTGGGELVPVDSEHSAILQCIAGRPQHEVRRLVLTASGGPFRTWSRERLERATLADALQHPTWSMGRKITVDSATLANKALEVIEAHFLFGIPYERIEVVVHPQSVVHSFVEFVDGSVLAQMGVPSMELPVLYALTHPDRVSDTGVPPFDPVELGPLTFERVRGDDFPALGLGMAAGRTGGAAPAVFNAANEQAVALFLDGRIGLLDIPRAIEDALGRLAGAPGGTREALLDADAAARRVVLERHGR</sequence>
<feature type="binding site" evidence="9">
    <location>
        <position position="149"/>
    </location>
    <ligand>
        <name>1-deoxy-D-xylulose 5-phosphate</name>
        <dbReference type="ChEBI" id="CHEBI:57792"/>
    </ligand>
</feature>
<dbReference type="SUPFAM" id="SSF51735">
    <property type="entry name" value="NAD(P)-binding Rossmann-fold domains"/>
    <property type="match status" value="1"/>
</dbReference>
<dbReference type="GO" id="GO:0070402">
    <property type="term" value="F:NADPH binding"/>
    <property type="evidence" value="ECO:0007669"/>
    <property type="project" value="InterPro"/>
</dbReference>
<evidence type="ECO:0000313" key="14">
    <source>
        <dbReference type="Proteomes" id="UP001161325"/>
    </source>
</evidence>
<dbReference type="HAMAP" id="MF_00183">
    <property type="entry name" value="DXP_reductoisom"/>
    <property type="match status" value="1"/>
</dbReference>
<feature type="binding site" evidence="9">
    <location>
        <position position="149"/>
    </location>
    <ligand>
        <name>Mn(2+)</name>
        <dbReference type="ChEBI" id="CHEBI:29035"/>
    </ligand>
</feature>
<feature type="binding site" evidence="9">
    <location>
        <position position="148"/>
    </location>
    <ligand>
        <name>1-deoxy-D-xylulose 5-phosphate</name>
        <dbReference type="ChEBI" id="CHEBI:57792"/>
    </ligand>
</feature>
<dbReference type="InterPro" id="IPR036169">
    <property type="entry name" value="DXPR_C_sf"/>
</dbReference>
<feature type="domain" description="1-deoxy-D-xylulose 5-phosphate reductoisomerase N-terminal" evidence="10">
    <location>
        <begin position="9"/>
        <end position="129"/>
    </location>
</feature>
<dbReference type="EC" id="1.1.1.267" evidence="9"/>
<feature type="binding site" evidence="9">
    <location>
        <position position="42"/>
    </location>
    <ligand>
        <name>NADPH</name>
        <dbReference type="ChEBI" id="CHEBI:57783"/>
    </ligand>
</feature>
<feature type="binding site" evidence="9">
    <location>
        <position position="218"/>
    </location>
    <ligand>
        <name>Mn(2+)</name>
        <dbReference type="ChEBI" id="CHEBI:29035"/>
    </ligand>
</feature>
<feature type="binding site" evidence="9">
    <location>
        <position position="122"/>
    </location>
    <ligand>
        <name>1-deoxy-D-xylulose 5-phosphate</name>
        <dbReference type="ChEBI" id="CHEBI:57792"/>
    </ligand>
</feature>
<comment type="function">
    <text evidence="9">Catalyzes the NADPH-dependent rearrangement and reduction of 1-deoxy-D-xylulose-5-phosphate (DXP) to 2-C-methyl-D-erythritol 4-phosphate (MEP).</text>
</comment>
<dbReference type="Gene3D" id="1.10.1740.10">
    <property type="match status" value="1"/>
</dbReference>
<evidence type="ECO:0000256" key="2">
    <source>
        <dbReference type="ARBA" id="ARBA00006825"/>
    </source>
</evidence>
<keyword evidence="14" id="KW-1185">Reference proteome</keyword>
<dbReference type="Pfam" id="PF13288">
    <property type="entry name" value="DXPR_C"/>
    <property type="match status" value="1"/>
</dbReference>
<dbReference type="PIRSF" id="PIRSF006205">
    <property type="entry name" value="Dxp_reductismrs"/>
    <property type="match status" value="1"/>
</dbReference>
<dbReference type="PANTHER" id="PTHR30525">
    <property type="entry name" value="1-DEOXY-D-XYLULOSE 5-PHOSPHATE REDUCTOISOMERASE"/>
    <property type="match status" value="1"/>
</dbReference>
<comment type="similarity">
    <text evidence="2 9">Belongs to the DXR family.</text>
</comment>
<dbReference type="SUPFAM" id="SSF55347">
    <property type="entry name" value="Glyceraldehyde-3-phosphate dehydrogenase-like, C-terminal domain"/>
    <property type="match status" value="1"/>
</dbReference>
<feature type="binding site" evidence="9">
    <location>
        <position position="218"/>
    </location>
    <ligand>
        <name>1-deoxy-D-xylulose 5-phosphate</name>
        <dbReference type="ChEBI" id="CHEBI:57792"/>
    </ligand>
</feature>
<gene>
    <name evidence="9 13" type="primary">dxr</name>
    <name evidence="13" type="ORF">rosag_38970</name>
</gene>
<dbReference type="GO" id="GO:0051484">
    <property type="term" value="P:isopentenyl diphosphate biosynthetic process, methylerythritol 4-phosphate pathway involved in terpenoid biosynthetic process"/>
    <property type="evidence" value="ECO:0007669"/>
    <property type="project" value="UniProtKB-ARBA"/>
</dbReference>
<comment type="caution">
    <text evidence="9">Lacks conserved residue(s) required for the propagation of feature annotation.</text>
</comment>
<feature type="domain" description="1-deoxy-D-xylulose 5-phosphate reductoisomerase C-terminal" evidence="11">
    <location>
        <begin position="143"/>
        <end position="226"/>
    </location>
</feature>
<evidence type="ECO:0000259" key="11">
    <source>
        <dbReference type="Pfam" id="PF08436"/>
    </source>
</evidence>
<keyword evidence="7 9" id="KW-0414">Isoprene biosynthesis</keyword>
<dbReference type="InterPro" id="IPR026877">
    <property type="entry name" value="DXPR_C"/>
</dbReference>
<evidence type="ECO:0000256" key="1">
    <source>
        <dbReference type="ARBA" id="ARBA00005094"/>
    </source>
</evidence>
<dbReference type="RefSeq" id="WP_284351824.1">
    <property type="nucleotide sequence ID" value="NZ_BRXS01000006.1"/>
</dbReference>
<feature type="domain" description="DXP reductoisomerase C-terminal" evidence="12">
    <location>
        <begin position="258"/>
        <end position="375"/>
    </location>
</feature>
<dbReference type="PANTHER" id="PTHR30525:SF0">
    <property type="entry name" value="1-DEOXY-D-XYLULOSE 5-PHOSPHATE REDUCTOISOMERASE, CHLOROPLASTIC"/>
    <property type="match status" value="1"/>
</dbReference>
<dbReference type="NCBIfam" id="TIGR00243">
    <property type="entry name" value="Dxr"/>
    <property type="match status" value="1"/>
</dbReference>
<feature type="binding site" evidence="9">
    <location>
        <position position="202"/>
    </location>
    <ligand>
        <name>NADPH</name>
        <dbReference type="ChEBI" id="CHEBI:57783"/>
    </ligand>
</feature>
<feature type="binding site" evidence="9">
    <location>
        <position position="214"/>
    </location>
    <ligand>
        <name>1-deoxy-D-xylulose 5-phosphate</name>
        <dbReference type="ChEBI" id="CHEBI:57792"/>
    </ligand>
</feature>
<keyword evidence="6 9" id="KW-0464">Manganese</keyword>
<dbReference type="GO" id="GO:0030145">
    <property type="term" value="F:manganese ion binding"/>
    <property type="evidence" value="ECO:0007669"/>
    <property type="project" value="TreeGrafter"/>
</dbReference>